<dbReference type="Pfam" id="PF16153">
    <property type="entry name" value="DUF4861"/>
    <property type="match status" value="1"/>
</dbReference>
<dbReference type="InterPro" id="IPR008928">
    <property type="entry name" value="6-hairpin_glycosidase_sf"/>
</dbReference>
<dbReference type="GO" id="GO:0016787">
    <property type="term" value="F:hydrolase activity"/>
    <property type="evidence" value="ECO:0007669"/>
    <property type="project" value="UniProtKB-KW"/>
</dbReference>
<keyword evidence="4" id="KW-1185">Reference proteome</keyword>
<keyword evidence="2" id="KW-0732">Signal</keyword>
<evidence type="ECO:0000256" key="1">
    <source>
        <dbReference type="ARBA" id="ARBA00022801"/>
    </source>
</evidence>
<dbReference type="PANTHER" id="PTHR33886:SF8">
    <property type="entry name" value="UNSATURATED RHAMNOGALACTURONAN HYDROLASE (EUROFUNG)"/>
    <property type="match status" value="1"/>
</dbReference>
<dbReference type="EMBL" id="JAJNOC010000007">
    <property type="protein sequence ID" value="MCD2518400.1"/>
    <property type="molecule type" value="Genomic_DNA"/>
</dbReference>
<dbReference type="InterPro" id="IPR032342">
    <property type="entry name" value="DUF4861"/>
</dbReference>
<proteinExistence type="predicted"/>
<dbReference type="InterPro" id="IPR010905">
    <property type="entry name" value="Glyco_hydro_88"/>
</dbReference>
<dbReference type="SUPFAM" id="SSF48208">
    <property type="entry name" value="Six-hairpin glycosidases"/>
    <property type="match status" value="1"/>
</dbReference>
<feature type="chain" id="PRO_5045404553" evidence="2">
    <location>
        <begin position="27"/>
        <end position="734"/>
    </location>
</feature>
<protein>
    <submittedName>
        <fullName evidence="3">Glycoside hydrolase family 88 protein</fullName>
    </submittedName>
</protein>
<comment type="caution">
    <text evidence="3">The sequence shown here is derived from an EMBL/GenBank/DDBJ whole genome shotgun (WGS) entry which is preliminary data.</text>
</comment>
<dbReference type="Pfam" id="PF07470">
    <property type="entry name" value="Glyco_hydro_88"/>
    <property type="match status" value="1"/>
</dbReference>
<evidence type="ECO:0000313" key="3">
    <source>
        <dbReference type="EMBL" id="MCD2518400.1"/>
    </source>
</evidence>
<organism evidence="3 4">
    <name type="scientific">Massilia phyllostachyos</name>
    <dbReference type="NCBI Taxonomy" id="2898585"/>
    <lineage>
        <taxon>Bacteria</taxon>
        <taxon>Pseudomonadati</taxon>
        <taxon>Pseudomonadota</taxon>
        <taxon>Betaproteobacteria</taxon>
        <taxon>Burkholderiales</taxon>
        <taxon>Oxalobacteraceae</taxon>
        <taxon>Telluria group</taxon>
        <taxon>Massilia</taxon>
    </lineage>
</organism>
<dbReference type="InterPro" id="IPR012341">
    <property type="entry name" value="6hp_glycosidase-like_sf"/>
</dbReference>
<accession>A0ABS8Q9G7</accession>
<gene>
    <name evidence="3" type="ORF">LQ564_19040</name>
</gene>
<dbReference type="Gene3D" id="1.50.10.10">
    <property type="match status" value="1"/>
</dbReference>
<reference evidence="3" key="1">
    <citation type="submission" date="2021-11" db="EMBL/GenBank/DDBJ databases">
        <title>The complete genome of Massilia sp sp. G4R7.</title>
        <authorList>
            <person name="Liu L."/>
            <person name="Yue J."/>
            <person name="Yuan J."/>
            <person name="Yang F."/>
            <person name="Li L."/>
        </authorList>
    </citation>
    <scope>NUCLEOTIDE SEQUENCE</scope>
    <source>
        <strain evidence="3">G4R7</strain>
    </source>
</reference>
<dbReference type="RefSeq" id="WP_231059688.1">
    <property type="nucleotide sequence ID" value="NZ_JAJNOC010000007.1"/>
</dbReference>
<feature type="signal peptide" evidence="2">
    <location>
        <begin position="1"/>
        <end position="26"/>
    </location>
</feature>
<keyword evidence="1 3" id="KW-0378">Hydrolase</keyword>
<dbReference type="PANTHER" id="PTHR33886">
    <property type="entry name" value="UNSATURATED RHAMNOGALACTURONAN HYDROLASE (EUROFUNG)"/>
    <property type="match status" value="1"/>
</dbReference>
<dbReference type="Proteomes" id="UP001179361">
    <property type="component" value="Unassembled WGS sequence"/>
</dbReference>
<evidence type="ECO:0000256" key="2">
    <source>
        <dbReference type="SAM" id="SignalP"/>
    </source>
</evidence>
<sequence length="734" mass="80252">MYFRMPAQLPLLVLSAALCQPPAAMAAAAALADAAPQASAGRAAAAGVPAPQAVLGLMERVADWQLAHPSTYPDDDWTVAVGNTGFMALTGISGQDKYRAAMQAIGERTRWRLGPSKFHADDQAIGQMYAELYLQMRDPRMIAPMRAQFDEMLAEPRPGSMNWNAVDVLHRWSWCDTLFMAPPAWARLSAATGDARYLEFAIRQWWITSDYLYDKEEHLFYRDSRYFDMKEANGSKVFWGRGNGWVLGGLVRMLQYIPDNHPDRPRFVQQYREMAERVLGLQQADGLWRASLLDPKNYPNRESSGSGLYTYALAWGVNQGLLPRERFGPAVARAWQALSNNVQADGKLVHVQPLGIDPKNFPPDSTDVFGVGAFLLAGSEVYRMGLADGKAPRVASVSNGTGLRRLEESVELAGAAGDVAVMDAQTSRLLPAQAVEGGLLFQTDLAPGETRRFLLLPRASVPAAPPVAARAHARFVPERLDDFAWENDRVAFRTYGPAVLKDPRERLRSSGIDIWSKSTRKLVLDAWYKGGAYHVDTGEGLDYYHVGPSRGCGGLGIVEGRTLHTSSNFSSWKVVADGPLRAVFELHYDAWDAAGRKVAEVRRVSLDAGSHFSRVESRFTSPSPAPLSVGVGIARRTGDGHVLDGNKLLSYWEPAQGSNGSNACAVIVQNARATLADDSHFMLVAASRPQQPFVYYLGSAWSKGGDFADAKAWETHVSNEAARLAAPVKVSISG</sequence>
<evidence type="ECO:0000313" key="4">
    <source>
        <dbReference type="Proteomes" id="UP001179361"/>
    </source>
</evidence>
<name>A0ABS8Q9G7_9BURK</name>
<dbReference type="InterPro" id="IPR052043">
    <property type="entry name" value="PolySaccharide_Degr_Enz"/>
</dbReference>